<protein>
    <submittedName>
        <fullName evidence="1">Uncharacterized protein</fullName>
    </submittedName>
</protein>
<dbReference type="AlphaFoldDB" id="A0A3T0E7P7"/>
<accession>A0A3T0E7P7</accession>
<evidence type="ECO:0000313" key="2">
    <source>
        <dbReference type="Proteomes" id="UP000286954"/>
    </source>
</evidence>
<proteinExistence type="predicted"/>
<gene>
    <name evidence="1" type="ORF">X907_0785</name>
</gene>
<dbReference type="EMBL" id="CP018911">
    <property type="protein sequence ID" value="AZU03329.1"/>
    <property type="molecule type" value="Genomic_DNA"/>
</dbReference>
<reference evidence="1 2" key="1">
    <citation type="submission" date="2016-12" db="EMBL/GenBank/DDBJ databases">
        <title>The genome of dimorphic prosthecate Glycocaulis alkaliphilus 6b-8t, isolated from crude oil dictates its adaptability in petroleum environments.</title>
        <authorList>
            <person name="Wu X.-L."/>
            <person name="Geng S."/>
        </authorList>
    </citation>
    <scope>NUCLEOTIDE SEQUENCE [LARGE SCALE GENOMIC DNA]</scope>
    <source>
        <strain evidence="1 2">6B-8</strain>
    </source>
</reference>
<sequence>MDETVFIPISFFMAGVMIVLIAVGAAVINRFNLHETVRESLRQGKSLDADAIKALGAPKKQGRGNDLKSGMILIAVAAGLVVMGYMFGQTMPVQDGEPAPVFVFAGIAAIPGFIGIVLAGFGLFQKKQPDRAAD</sequence>
<name>A0A3T0E7P7_9PROT</name>
<dbReference type="KEGG" id="gak:X907_0785"/>
<dbReference type="Proteomes" id="UP000286954">
    <property type="component" value="Chromosome"/>
</dbReference>
<evidence type="ECO:0000313" key="1">
    <source>
        <dbReference type="EMBL" id="AZU03329.1"/>
    </source>
</evidence>
<organism evidence="1 2">
    <name type="scientific">Glycocaulis alkaliphilus</name>
    <dbReference type="NCBI Taxonomy" id="1434191"/>
    <lineage>
        <taxon>Bacteria</taxon>
        <taxon>Pseudomonadati</taxon>
        <taxon>Pseudomonadota</taxon>
        <taxon>Alphaproteobacteria</taxon>
        <taxon>Maricaulales</taxon>
        <taxon>Maricaulaceae</taxon>
        <taxon>Glycocaulis</taxon>
    </lineage>
</organism>
<keyword evidence="2" id="KW-1185">Reference proteome</keyword>